<dbReference type="InterPro" id="IPR010982">
    <property type="entry name" value="Lambda_DNA-bd_dom_sf"/>
</dbReference>
<gene>
    <name evidence="1" type="ORF">ACEZDG_13875</name>
</gene>
<dbReference type="EMBL" id="JBHEZX010000005">
    <property type="protein sequence ID" value="MFC1410354.1"/>
    <property type="molecule type" value="Genomic_DNA"/>
</dbReference>
<dbReference type="PROSITE" id="PS50943">
    <property type="entry name" value="HTH_CROC1"/>
    <property type="match status" value="1"/>
</dbReference>
<protein>
    <submittedName>
        <fullName evidence="1">Helix-turn-helix domain-containing protein</fullName>
    </submittedName>
</protein>
<reference evidence="1 2" key="1">
    <citation type="submission" date="2024-09" db="EMBL/GenBank/DDBJ databases">
        <authorList>
            <person name="Lee S.D."/>
        </authorList>
    </citation>
    <scope>NUCLEOTIDE SEQUENCE [LARGE SCALE GENOMIC DNA]</scope>
    <source>
        <strain evidence="1 2">N1-1</strain>
    </source>
</reference>
<dbReference type="Proteomes" id="UP001592582">
    <property type="component" value="Unassembled WGS sequence"/>
</dbReference>
<keyword evidence="2" id="KW-1185">Reference proteome</keyword>
<name>A0ABV6V9F3_9ACTN</name>
<proteinExistence type="predicted"/>
<evidence type="ECO:0000313" key="2">
    <source>
        <dbReference type="Proteomes" id="UP001592582"/>
    </source>
</evidence>
<evidence type="ECO:0000313" key="1">
    <source>
        <dbReference type="EMBL" id="MFC1410354.1"/>
    </source>
</evidence>
<comment type="caution">
    <text evidence="1">The sequence shown here is derived from an EMBL/GenBank/DDBJ whole genome shotgun (WGS) entry which is preliminary data.</text>
</comment>
<organism evidence="1 2">
    <name type="scientific">Streptacidiphilus alkalitolerans</name>
    <dbReference type="NCBI Taxonomy" id="3342712"/>
    <lineage>
        <taxon>Bacteria</taxon>
        <taxon>Bacillati</taxon>
        <taxon>Actinomycetota</taxon>
        <taxon>Actinomycetes</taxon>
        <taxon>Kitasatosporales</taxon>
        <taxon>Streptomycetaceae</taxon>
        <taxon>Streptacidiphilus</taxon>
    </lineage>
</organism>
<sequence>MDNPVDIDTEVPRGEDLAALLQRVLTDTGMTQKELAAKAGVPYTTLNGWVRRTRGTGGGVNTDYLRALVAALPVGITSVKEIFEAVGRSVPGDLDTERREKLLRIYDDLPTESQRALVDMAVALGRTPRAARGGA</sequence>
<dbReference type="InterPro" id="IPR001387">
    <property type="entry name" value="Cro/C1-type_HTH"/>
</dbReference>
<dbReference type="CDD" id="cd00093">
    <property type="entry name" value="HTH_XRE"/>
    <property type="match status" value="1"/>
</dbReference>
<dbReference type="SUPFAM" id="SSF47413">
    <property type="entry name" value="lambda repressor-like DNA-binding domains"/>
    <property type="match status" value="1"/>
</dbReference>
<dbReference type="SMART" id="SM00530">
    <property type="entry name" value="HTH_XRE"/>
    <property type="match status" value="1"/>
</dbReference>
<dbReference type="Gene3D" id="1.10.260.40">
    <property type="entry name" value="lambda repressor-like DNA-binding domains"/>
    <property type="match status" value="1"/>
</dbReference>
<accession>A0ABV6V9F3</accession>